<reference evidence="2" key="1">
    <citation type="journal article" date="2014" name="Int. J. Syst. Evol. Microbiol.">
        <title>Complete genome sequence of Corynebacterium casei LMG S-19264T (=DSM 44701T), isolated from a smear-ripened cheese.</title>
        <authorList>
            <consortium name="US DOE Joint Genome Institute (JGI-PGF)"/>
            <person name="Walter F."/>
            <person name="Albersmeier A."/>
            <person name="Kalinowski J."/>
            <person name="Ruckert C."/>
        </authorList>
    </citation>
    <scope>NUCLEOTIDE SEQUENCE</scope>
    <source>
        <strain evidence="2">CGMCC 4.7430</strain>
    </source>
</reference>
<reference evidence="2" key="2">
    <citation type="submission" date="2020-09" db="EMBL/GenBank/DDBJ databases">
        <authorList>
            <person name="Sun Q."/>
            <person name="Zhou Y."/>
        </authorList>
    </citation>
    <scope>NUCLEOTIDE SEQUENCE</scope>
    <source>
        <strain evidence="2">CGMCC 4.7430</strain>
    </source>
</reference>
<sequence>MVRVPGEPGVWVFVAVAQMIVVFFLPGNIIWPAAPILSLLAMIAAVTRAYQDAERLRTTDEHQPPT</sequence>
<organism evidence="2 3">
    <name type="scientific">Nonomuraea glycinis</name>
    <dbReference type="NCBI Taxonomy" id="2047744"/>
    <lineage>
        <taxon>Bacteria</taxon>
        <taxon>Bacillati</taxon>
        <taxon>Actinomycetota</taxon>
        <taxon>Actinomycetes</taxon>
        <taxon>Streptosporangiales</taxon>
        <taxon>Streptosporangiaceae</taxon>
        <taxon>Nonomuraea</taxon>
    </lineage>
</organism>
<gene>
    <name evidence="2" type="ORF">GCM10012278_62560</name>
</gene>
<dbReference type="EMBL" id="BMNK01000013">
    <property type="protein sequence ID" value="GGP12907.1"/>
    <property type="molecule type" value="Genomic_DNA"/>
</dbReference>
<evidence type="ECO:0000256" key="1">
    <source>
        <dbReference type="SAM" id="Phobius"/>
    </source>
</evidence>
<protein>
    <submittedName>
        <fullName evidence="2">Uncharacterized protein</fullName>
    </submittedName>
</protein>
<keyword evidence="1" id="KW-1133">Transmembrane helix</keyword>
<dbReference type="AlphaFoldDB" id="A0A918E995"/>
<proteinExistence type="predicted"/>
<evidence type="ECO:0000313" key="3">
    <source>
        <dbReference type="Proteomes" id="UP000660745"/>
    </source>
</evidence>
<accession>A0A918E995</accession>
<evidence type="ECO:0000313" key="2">
    <source>
        <dbReference type="EMBL" id="GGP12907.1"/>
    </source>
</evidence>
<feature type="transmembrane region" description="Helical" evidence="1">
    <location>
        <begin position="9"/>
        <end position="27"/>
    </location>
</feature>
<keyword evidence="3" id="KW-1185">Reference proteome</keyword>
<keyword evidence="1" id="KW-0472">Membrane</keyword>
<dbReference type="Proteomes" id="UP000660745">
    <property type="component" value="Unassembled WGS sequence"/>
</dbReference>
<name>A0A918E995_9ACTN</name>
<comment type="caution">
    <text evidence="2">The sequence shown here is derived from an EMBL/GenBank/DDBJ whole genome shotgun (WGS) entry which is preliminary data.</text>
</comment>
<keyword evidence="1" id="KW-0812">Transmembrane</keyword>